<evidence type="ECO:0000313" key="2">
    <source>
        <dbReference type="Proteomes" id="UP000242791"/>
    </source>
</evidence>
<comment type="caution">
    <text evidence="1">The sequence shown here is derived from an EMBL/GenBank/DDBJ whole genome shotgun (WGS) entry which is preliminary data.</text>
</comment>
<reference evidence="1 2" key="1">
    <citation type="submission" date="2015-08" db="EMBL/GenBank/DDBJ databases">
        <title>Emmonsia species relationships and genome sequence.</title>
        <authorList>
            <person name="Cuomo C.A."/>
            <person name="Schwartz I.S."/>
            <person name="Kenyon C."/>
            <person name="De Hoog G.S."/>
            <person name="Govender N.P."/>
            <person name="Botha A."/>
            <person name="Moreno L."/>
            <person name="De Vries M."/>
            <person name="Munoz J.F."/>
            <person name="Stielow J.B."/>
        </authorList>
    </citation>
    <scope>NUCLEOTIDE SEQUENCE [LARGE SCALE GENOMIC DNA]</scope>
    <source>
        <strain evidence="1 2">EI222</strain>
    </source>
</reference>
<dbReference type="EMBL" id="LGTZ01003786">
    <property type="protein sequence ID" value="OJD09394.1"/>
    <property type="molecule type" value="Genomic_DNA"/>
</dbReference>
<keyword evidence="2" id="KW-1185">Reference proteome</keyword>
<dbReference type="VEuPathDB" id="FungiDB:ACJ73_10353"/>
<evidence type="ECO:0000313" key="1">
    <source>
        <dbReference type="EMBL" id="OJD09394.1"/>
    </source>
</evidence>
<organism evidence="1 2">
    <name type="scientific">Blastomyces percursus</name>
    <dbReference type="NCBI Taxonomy" id="1658174"/>
    <lineage>
        <taxon>Eukaryota</taxon>
        <taxon>Fungi</taxon>
        <taxon>Dikarya</taxon>
        <taxon>Ascomycota</taxon>
        <taxon>Pezizomycotina</taxon>
        <taxon>Eurotiomycetes</taxon>
        <taxon>Eurotiomycetidae</taxon>
        <taxon>Onygenales</taxon>
        <taxon>Ajellomycetaceae</taxon>
        <taxon>Blastomyces</taxon>
    </lineage>
</organism>
<dbReference type="Proteomes" id="UP000242791">
    <property type="component" value="Unassembled WGS sequence"/>
</dbReference>
<dbReference type="AlphaFoldDB" id="A0A1J9P0N2"/>
<name>A0A1J9P0N2_9EURO</name>
<accession>A0A1J9P0N2</accession>
<feature type="non-terminal residue" evidence="1">
    <location>
        <position position="1"/>
    </location>
</feature>
<protein>
    <submittedName>
        <fullName evidence="1">Uncharacterized protein</fullName>
    </submittedName>
</protein>
<sequence length="53" mass="5982">KLDSCRSLIRAGDEIECINFSIIPMPTARFDDDDGYLNSSRMAAISVGVFQRW</sequence>
<gene>
    <name evidence="1" type="ORF">ACJ73_10353</name>
</gene>
<proteinExistence type="predicted"/>